<sequence length="145" mass="16314">MTPVFQNMNHKIMINISVIVFRSDSRGSSESRTCSSFLGDGHGHLREDTYSRTFRSSDVGSRFQFWTRLQCLCSKTCLCFPAWCLRSEGVSSVLLGVSNTEQFLENLGSLRVTHCTSTSRTGRTKSSSGPEFVIRNIDQSQEIMQ</sequence>
<protein>
    <submittedName>
        <fullName evidence="1">Uncharacterized protein</fullName>
    </submittedName>
</protein>
<evidence type="ECO:0000313" key="2">
    <source>
        <dbReference type="Proteomes" id="UP001482620"/>
    </source>
</evidence>
<proteinExistence type="predicted"/>
<keyword evidence="2" id="KW-1185">Reference proteome</keyword>
<name>A0ABV0UZC6_9TELE</name>
<comment type="caution">
    <text evidence="1">The sequence shown here is derived from an EMBL/GenBank/DDBJ whole genome shotgun (WGS) entry which is preliminary data.</text>
</comment>
<evidence type="ECO:0000313" key="1">
    <source>
        <dbReference type="EMBL" id="MEQ2249428.1"/>
    </source>
</evidence>
<dbReference type="EMBL" id="JAHRIQ010085199">
    <property type="protein sequence ID" value="MEQ2249428.1"/>
    <property type="molecule type" value="Genomic_DNA"/>
</dbReference>
<accession>A0ABV0UZC6</accession>
<organism evidence="1 2">
    <name type="scientific">Ilyodon furcidens</name>
    <name type="common">goldbreast splitfin</name>
    <dbReference type="NCBI Taxonomy" id="33524"/>
    <lineage>
        <taxon>Eukaryota</taxon>
        <taxon>Metazoa</taxon>
        <taxon>Chordata</taxon>
        <taxon>Craniata</taxon>
        <taxon>Vertebrata</taxon>
        <taxon>Euteleostomi</taxon>
        <taxon>Actinopterygii</taxon>
        <taxon>Neopterygii</taxon>
        <taxon>Teleostei</taxon>
        <taxon>Neoteleostei</taxon>
        <taxon>Acanthomorphata</taxon>
        <taxon>Ovalentaria</taxon>
        <taxon>Atherinomorphae</taxon>
        <taxon>Cyprinodontiformes</taxon>
        <taxon>Goodeidae</taxon>
        <taxon>Ilyodon</taxon>
    </lineage>
</organism>
<reference evidence="1 2" key="1">
    <citation type="submission" date="2021-06" db="EMBL/GenBank/DDBJ databases">
        <authorList>
            <person name="Palmer J.M."/>
        </authorList>
    </citation>
    <scope>NUCLEOTIDE SEQUENCE [LARGE SCALE GENOMIC DNA]</scope>
    <source>
        <strain evidence="2">if_2019</strain>
        <tissue evidence="1">Muscle</tissue>
    </source>
</reference>
<gene>
    <name evidence="1" type="ORF">ILYODFUR_029135</name>
</gene>
<dbReference type="Proteomes" id="UP001482620">
    <property type="component" value="Unassembled WGS sequence"/>
</dbReference>